<dbReference type="Proteomes" id="UP000503117">
    <property type="component" value="Chromosome"/>
</dbReference>
<sequence>MAATTNTSPLATKLGTGNLQQTIGSIGAYQQIMQAFVNYITSVGVPPQLPANDEVPATVTNAANTALTQLGADFKAAQATASGLSTQINGITDVVNAAATYTRHGEITIGQITQAIIAYKNGGTLDRTALASQLQRMAKNATQLEGSVQTAQTNTDSAVKSLQSWEAKLNSDFQALQTAIPPADGKTLNLATLTEAQAAQQLTDQVNSLNSDIASLQKDINWLTFGEVSVGIVGGLIAVTNFWNPIGWVAAGLTAFGEVEMVGKKAADVAQKNTDLQNLALTEDEQAILHPLYSIKNAVATLGNGVNAAEAISKELLSLADDFTAAAEDIDSFISDVTGNASVDDLTSDAAYVKSDYDALQTLCNTLLTPVPTAVVSQSQMTKVVNTPTAA</sequence>
<evidence type="ECO:0000313" key="1">
    <source>
        <dbReference type="EMBL" id="QJD92294.1"/>
    </source>
</evidence>
<keyword evidence="2" id="KW-1185">Reference proteome</keyword>
<evidence type="ECO:0008006" key="3">
    <source>
        <dbReference type="Google" id="ProtNLM"/>
    </source>
</evidence>
<gene>
    <name evidence="1" type="ORF">HH213_20655</name>
</gene>
<accession>A0ABX6MD93</accession>
<protein>
    <recommendedName>
        <fullName evidence="3">HBL/NHE enterotoxin family protein</fullName>
    </recommendedName>
</protein>
<dbReference type="RefSeq" id="WP_169113485.1">
    <property type="nucleotide sequence ID" value="NZ_CP051684.1"/>
</dbReference>
<reference evidence="1 2" key="1">
    <citation type="submission" date="2020-04" db="EMBL/GenBank/DDBJ databases">
        <title>Genome sequencing of novel species.</title>
        <authorList>
            <person name="Heo J."/>
            <person name="Kim S.-J."/>
            <person name="Kim J.-S."/>
            <person name="Hong S.-B."/>
            <person name="Kwon S.-W."/>
        </authorList>
    </citation>
    <scope>NUCLEOTIDE SEQUENCE [LARGE SCALE GENOMIC DNA]</scope>
    <source>
        <strain evidence="1 2">AF9R3</strain>
    </source>
</reference>
<evidence type="ECO:0000313" key="2">
    <source>
        <dbReference type="Proteomes" id="UP000503117"/>
    </source>
</evidence>
<dbReference type="Gene3D" id="1.20.1170.10">
    <property type="match status" value="1"/>
</dbReference>
<proteinExistence type="predicted"/>
<organism evidence="1 2">
    <name type="scientific">Duganella dendranthematis</name>
    <dbReference type="NCBI Taxonomy" id="2728021"/>
    <lineage>
        <taxon>Bacteria</taxon>
        <taxon>Pseudomonadati</taxon>
        <taxon>Pseudomonadota</taxon>
        <taxon>Betaproteobacteria</taxon>
        <taxon>Burkholderiales</taxon>
        <taxon>Oxalobacteraceae</taxon>
        <taxon>Telluria group</taxon>
        <taxon>Duganella</taxon>
    </lineage>
</organism>
<name>A0ABX6MD93_9BURK</name>
<dbReference type="EMBL" id="CP051684">
    <property type="protein sequence ID" value="QJD92294.1"/>
    <property type="molecule type" value="Genomic_DNA"/>
</dbReference>
<dbReference type="SUPFAM" id="SSF58100">
    <property type="entry name" value="Bacterial hemolysins"/>
    <property type="match status" value="1"/>
</dbReference>